<dbReference type="Proteomes" id="UP001386955">
    <property type="component" value="Unassembled WGS sequence"/>
</dbReference>
<reference evidence="1 2" key="1">
    <citation type="submission" date="2024-01" db="EMBL/GenBank/DDBJ databases">
        <title>The genomes of 5 underutilized Papilionoideae crops provide insights into root nodulation and disease resistanc.</title>
        <authorList>
            <person name="Jiang F."/>
        </authorList>
    </citation>
    <scope>NUCLEOTIDE SEQUENCE [LARGE SCALE GENOMIC DNA]</scope>
    <source>
        <strain evidence="1">DUOXIRENSHENG_FW03</strain>
        <tissue evidence="1">Leaves</tissue>
    </source>
</reference>
<name>A0AAN9S8B0_PSOTE</name>
<organism evidence="1 2">
    <name type="scientific">Psophocarpus tetragonolobus</name>
    <name type="common">Winged bean</name>
    <name type="synonym">Dolichos tetragonolobus</name>
    <dbReference type="NCBI Taxonomy" id="3891"/>
    <lineage>
        <taxon>Eukaryota</taxon>
        <taxon>Viridiplantae</taxon>
        <taxon>Streptophyta</taxon>
        <taxon>Embryophyta</taxon>
        <taxon>Tracheophyta</taxon>
        <taxon>Spermatophyta</taxon>
        <taxon>Magnoliopsida</taxon>
        <taxon>eudicotyledons</taxon>
        <taxon>Gunneridae</taxon>
        <taxon>Pentapetalae</taxon>
        <taxon>rosids</taxon>
        <taxon>fabids</taxon>
        <taxon>Fabales</taxon>
        <taxon>Fabaceae</taxon>
        <taxon>Papilionoideae</taxon>
        <taxon>50 kb inversion clade</taxon>
        <taxon>NPAAA clade</taxon>
        <taxon>indigoferoid/millettioid clade</taxon>
        <taxon>Phaseoleae</taxon>
        <taxon>Psophocarpus</taxon>
    </lineage>
</organism>
<evidence type="ECO:0000313" key="1">
    <source>
        <dbReference type="EMBL" id="KAK7391157.1"/>
    </source>
</evidence>
<evidence type="ECO:0000313" key="2">
    <source>
        <dbReference type="Proteomes" id="UP001386955"/>
    </source>
</evidence>
<comment type="caution">
    <text evidence="1">The sequence shown here is derived from an EMBL/GenBank/DDBJ whole genome shotgun (WGS) entry which is preliminary data.</text>
</comment>
<keyword evidence="2" id="KW-1185">Reference proteome</keyword>
<protein>
    <submittedName>
        <fullName evidence="1">Uncharacterized protein</fullName>
    </submittedName>
</protein>
<proteinExistence type="predicted"/>
<dbReference type="AlphaFoldDB" id="A0AAN9S8B0"/>
<gene>
    <name evidence="1" type="ORF">VNO78_19568</name>
</gene>
<dbReference type="EMBL" id="JAYMYS010000005">
    <property type="protein sequence ID" value="KAK7391157.1"/>
    <property type="molecule type" value="Genomic_DNA"/>
</dbReference>
<sequence length="74" mass="8537">MRTHTLTRHGDTYFHKGSRLAPRWSATTSLLEDGCLKERVLYLGLDDGEQQFYVMKWLYNGSTTLCLHVSCDVI</sequence>
<accession>A0AAN9S8B0</accession>